<dbReference type="PANTHER" id="PTHR43394">
    <property type="entry name" value="ATP-DEPENDENT PERMEASE MDL1, MITOCHONDRIAL"/>
    <property type="match status" value="1"/>
</dbReference>
<dbReference type="SUPFAM" id="SSF52540">
    <property type="entry name" value="P-loop containing nucleoside triphosphate hydrolases"/>
    <property type="match status" value="1"/>
</dbReference>
<dbReference type="GO" id="GO:0090374">
    <property type="term" value="P:oligopeptide export from mitochondrion"/>
    <property type="evidence" value="ECO:0007669"/>
    <property type="project" value="TreeGrafter"/>
</dbReference>
<protein>
    <recommendedName>
        <fullName evidence="8">ABC transmembrane type-1 domain-containing protein</fullName>
    </recommendedName>
</protein>
<keyword evidence="10" id="KW-1185">Reference proteome</keyword>
<dbReference type="Proteomes" id="UP001054252">
    <property type="component" value="Unassembled WGS sequence"/>
</dbReference>
<gene>
    <name evidence="9" type="ORF">SLEP1_g21212</name>
</gene>
<dbReference type="Gene3D" id="1.20.1560.10">
    <property type="entry name" value="ABC transporter type 1, transmembrane domain"/>
    <property type="match status" value="2"/>
</dbReference>
<dbReference type="InterPro" id="IPR011527">
    <property type="entry name" value="ABC1_TM_dom"/>
</dbReference>
<reference evidence="9 10" key="1">
    <citation type="journal article" date="2021" name="Commun. Biol.">
        <title>The genome of Shorea leprosula (Dipterocarpaceae) highlights the ecological relevance of drought in aseasonal tropical rainforests.</title>
        <authorList>
            <person name="Ng K.K.S."/>
            <person name="Kobayashi M.J."/>
            <person name="Fawcett J.A."/>
            <person name="Hatakeyama M."/>
            <person name="Paape T."/>
            <person name="Ng C.H."/>
            <person name="Ang C.C."/>
            <person name="Tnah L.H."/>
            <person name="Lee C.T."/>
            <person name="Nishiyama T."/>
            <person name="Sese J."/>
            <person name="O'Brien M.J."/>
            <person name="Copetti D."/>
            <person name="Mohd Noor M.I."/>
            <person name="Ong R.C."/>
            <person name="Putra M."/>
            <person name="Sireger I.Z."/>
            <person name="Indrioko S."/>
            <person name="Kosugi Y."/>
            <person name="Izuno A."/>
            <person name="Isagi Y."/>
            <person name="Lee S.L."/>
            <person name="Shimizu K.K."/>
        </authorList>
    </citation>
    <scope>NUCLEOTIDE SEQUENCE [LARGE SCALE GENOMIC DNA]</scope>
    <source>
        <strain evidence="9">214</strain>
    </source>
</reference>
<evidence type="ECO:0000256" key="2">
    <source>
        <dbReference type="ARBA" id="ARBA00022448"/>
    </source>
</evidence>
<dbReference type="GO" id="GO:0015421">
    <property type="term" value="F:ABC-type oligopeptide transporter activity"/>
    <property type="evidence" value="ECO:0007669"/>
    <property type="project" value="TreeGrafter"/>
</dbReference>
<dbReference type="InterPro" id="IPR036640">
    <property type="entry name" value="ABC1_TM_sf"/>
</dbReference>
<feature type="transmembrane region" description="Helical" evidence="7">
    <location>
        <begin position="211"/>
        <end position="233"/>
    </location>
</feature>
<evidence type="ECO:0000256" key="3">
    <source>
        <dbReference type="ARBA" id="ARBA00022692"/>
    </source>
</evidence>
<evidence type="ECO:0000313" key="9">
    <source>
        <dbReference type="EMBL" id="GKV09763.1"/>
    </source>
</evidence>
<comment type="caution">
    <text evidence="9">The sequence shown here is derived from an EMBL/GenBank/DDBJ whole genome shotgun (WGS) entry which is preliminary data.</text>
</comment>
<keyword evidence="3 7" id="KW-0812">Transmembrane</keyword>
<dbReference type="AlphaFoldDB" id="A0AAV5JB90"/>
<dbReference type="EMBL" id="BPVZ01000031">
    <property type="protein sequence ID" value="GKV09763.1"/>
    <property type="molecule type" value="Genomic_DNA"/>
</dbReference>
<dbReference type="SUPFAM" id="SSF90123">
    <property type="entry name" value="ABC transporter transmembrane region"/>
    <property type="match status" value="1"/>
</dbReference>
<dbReference type="GO" id="GO:0016887">
    <property type="term" value="F:ATP hydrolysis activity"/>
    <property type="evidence" value="ECO:0007669"/>
    <property type="project" value="InterPro"/>
</dbReference>
<dbReference type="InterPro" id="IPR027417">
    <property type="entry name" value="P-loop_NTPase"/>
</dbReference>
<dbReference type="Pfam" id="PF00005">
    <property type="entry name" value="ABC_tran"/>
    <property type="match status" value="1"/>
</dbReference>
<keyword evidence="6 7" id="KW-0472">Membrane</keyword>
<dbReference type="InterPro" id="IPR039421">
    <property type="entry name" value="Type_1_exporter"/>
</dbReference>
<dbReference type="PROSITE" id="PS50929">
    <property type="entry name" value="ABC_TM1F"/>
    <property type="match status" value="1"/>
</dbReference>
<dbReference type="GO" id="GO:0005524">
    <property type="term" value="F:ATP binding"/>
    <property type="evidence" value="ECO:0007669"/>
    <property type="project" value="InterPro"/>
</dbReference>
<evidence type="ECO:0000256" key="4">
    <source>
        <dbReference type="ARBA" id="ARBA00022737"/>
    </source>
</evidence>
<evidence type="ECO:0000256" key="7">
    <source>
        <dbReference type="SAM" id="Phobius"/>
    </source>
</evidence>
<dbReference type="Pfam" id="PF00664">
    <property type="entry name" value="ABC_membrane"/>
    <property type="match status" value="1"/>
</dbReference>
<keyword evidence="5 7" id="KW-1133">Transmembrane helix</keyword>
<evidence type="ECO:0000259" key="8">
    <source>
        <dbReference type="PROSITE" id="PS50929"/>
    </source>
</evidence>
<feature type="domain" description="ABC transmembrane type-1" evidence="8">
    <location>
        <begin position="215"/>
        <end position="326"/>
    </location>
</feature>
<evidence type="ECO:0000313" key="10">
    <source>
        <dbReference type="Proteomes" id="UP001054252"/>
    </source>
</evidence>
<dbReference type="Gene3D" id="3.40.50.300">
    <property type="entry name" value="P-loop containing nucleotide triphosphate hydrolases"/>
    <property type="match status" value="2"/>
</dbReference>
<accession>A0AAV5JB90</accession>
<name>A0AAV5JB90_9ROSI</name>
<dbReference type="InterPro" id="IPR003439">
    <property type="entry name" value="ABC_transporter-like_ATP-bd"/>
</dbReference>
<comment type="subcellular location">
    <subcellularLocation>
        <location evidence="1">Membrane</location>
        <topology evidence="1">Multi-pass membrane protein</topology>
    </subcellularLocation>
</comment>
<evidence type="ECO:0000256" key="5">
    <source>
        <dbReference type="ARBA" id="ARBA00022989"/>
    </source>
</evidence>
<organism evidence="9 10">
    <name type="scientific">Rubroshorea leprosula</name>
    <dbReference type="NCBI Taxonomy" id="152421"/>
    <lineage>
        <taxon>Eukaryota</taxon>
        <taxon>Viridiplantae</taxon>
        <taxon>Streptophyta</taxon>
        <taxon>Embryophyta</taxon>
        <taxon>Tracheophyta</taxon>
        <taxon>Spermatophyta</taxon>
        <taxon>Magnoliopsida</taxon>
        <taxon>eudicotyledons</taxon>
        <taxon>Gunneridae</taxon>
        <taxon>Pentapetalae</taxon>
        <taxon>rosids</taxon>
        <taxon>malvids</taxon>
        <taxon>Malvales</taxon>
        <taxon>Dipterocarpaceae</taxon>
        <taxon>Rubroshorea</taxon>
    </lineage>
</organism>
<proteinExistence type="predicted"/>
<dbReference type="GO" id="GO:0005743">
    <property type="term" value="C:mitochondrial inner membrane"/>
    <property type="evidence" value="ECO:0007669"/>
    <property type="project" value="TreeGrafter"/>
</dbReference>
<keyword evidence="4" id="KW-0677">Repeat</keyword>
<evidence type="ECO:0000256" key="6">
    <source>
        <dbReference type="ARBA" id="ARBA00023136"/>
    </source>
</evidence>
<evidence type="ECO:0000256" key="1">
    <source>
        <dbReference type="ARBA" id="ARBA00004141"/>
    </source>
</evidence>
<feature type="transmembrane region" description="Helical" evidence="7">
    <location>
        <begin position="253"/>
        <end position="272"/>
    </location>
</feature>
<sequence>MVAVGWVFEIIDRVPNIDPYNAEWRTLSSVRGKIEFKGVTFAYPSRLESTILRSLNLVIPPSKTLALVGTSGGGKSTIFALIKRFYDPVKDEPTSALDPQSKIVVQQTIDKISIGRATIVITHRLATVRNANAIAILDNGSVFEISDHRQLMERSGPYCNLVKLTFEAISKPKNTIGKDTGVSIHEKSLNNVSKSQYAAGGRYGDYKRPEIPMLLLGFVMGIFAGAILSIFPLILGQALQLCFDKSSTLKREVQYLCLILVGLGIGYIIAMLRQQGFCGWVGTKLTKRDRDLLFRSILKQEPSWFDYEENSIEVLVSRLSVDCLSF</sequence>
<dbReference type="PANTHER" id="PTHR43394:SF11">
    <property type="entry name" value="ATP-BINDING CASSETTE TRANSPORTER"/>
    <property type="match status" value="1"/>
</dbReference>
<keyword evidence="2" id="KW-0813">Transport</keyword>